<feature type="transmembrane region" description="Helical" evidence="2">
    <location>
        <begin position="103"/>
        <end position="122"/>
    </location>
</feature>
<gene>
    <name evidence="3" type="ORF">GCM10018793_26200</name>
</gene>
<name>A0A919KZB4_9ACTN</name>
<sequence length="153" mass="16304">MALVAAIVLVLEALGMALLNWFLGLVVDRQDMSLAGLAPHAMTVSTWIAGGVVGLYLLLNAAVLLRAAVRDRGPAGFWRILLISAAVVHGLLGAFAIGLVGWFAFLCMMVVLGLIVLSLVAYDERGADRPWWPGRPRWTGRQKQTGGATPTSP</sequence>
<keyword evidence="2" id="KW-0472">Membrane</keyword>
<reference evidence="3" key="1">
    <citation type="journal article" date="2014" name="Int. J. Syst. Evol. Microbiol.">
        <title>Complete genome sequence of Corynebacterium casei LMG S-19264T (=DSM 44701T), isolated from a smear-ripened cheese.</title>
        <authorList>
            <consortium name="US DOE Joint Genome Institute (JGI-PGF)"/>
            <person name="Walter F."/>
            <person name="Albersmeier A."/>
            <person name="Kalinowski J."/>
            <person name="Ruckert C."/>
        </authorList>
    </citation>
    <scope>NUCLEOTIDE SEQUENCE</scope>
    <source>
        <strain evidence="3">JCM 5069</strain>
    </source>
</reference>
<dbReference type="AlphaFoldDB" id="A0A919KZB4"/>
<comment type="caution">
    <text evidence="3">The sequence shown here is derived from an EMBL/GenBank/DDBJ whole genome shotgun (WGS) entry which is preliminary data.</text>
</comment>
<reference evidence="3" key="2">
    <citation type="submission" date="2020-09" db="EMBL/GenBank/DDBJ databases">
        <authorList>
            <person name="Sun Q."/>
            <person name="Ohkuma M."/>
        </authorList>
    </citation>
    <scope>NUCLEOTIDE SEQUENCE</scope>
    <source>
        <strain evidence="3">JCM 5069</strain>
    </source>
</reference>
<dbReference type="EMBL" id="BNCD01000006">
    <property type="protein sequence ID" value="GHH77634.1"/>
    <property type="molecule type" value="Genomic_DNA"/>
</dbReference>
<proteinExistence type="predicted"/>
<accession>A0A919KZB4</accession>
<keyword evidence="2" id="KW-0812">Transmembrane</keyword>
<keyword evidence="2" id="KW-1133">Transmembrane helix</keyword>
<evidence type="ECO:0000256" key="1">
    <source>
        <dbReference type="SAM" id="MobiDB-lite"/>
    </source>
</evidence>
<protein>
    <submittedName>
        <fullName evidence="3">Uncharacterized protein</fullName>
    </submittedName>
</protein>
<organism evidence="3 4">
    <name type="scientific">Streptomyces sulfonofaciens</name>
    <dbReference type="NCBI Taxonomy" id="68272"/>
    <lineage>
        <taxon>Bacteria</taxon>
        <taxon>Bacillati</taxon>
        <taxon>Actinomycetota</taxon>
        <taxon>Actinomycetes</taxon>
        <taxon>Kitasatosporales</taxon>
        <taxon>Streptomycetaceae</taxon>
        <taxon>Streptomyces</taxon>
    </lineage>
</organism>
<evidence type="ECO:0000313" key="4">
    <source>
        <dbReference type="Proteomes" id="UP000603708"/>
    </source>
</evidence>
<feature type="region of interest" description="Disordered" evidence="1">
    <location>
        <begin position="133"/>
        <end position="153"/>
    </location>
</feature>
<dbReference type="Proteomes" id="UP000603708">
    <property type="component" value="Unassembled WGS sequence"/>
</dbReference>
<evidence type="ECO:0000313" key="3">
    <source>
        <dbReference type="EMBL" id="GHH77634.1"/>
    </source>
</evidence>
<feature type="compositionally biased region" description="Polar residues" evidence="1">
    <location>
        <begin position="141"/>
        <end position="153"/>
    </location>
</feature>
<feature type="transmembrane region" description="Helical" evidence="2">
    <location>
        <begin position="77"/>
        <end position="97"/>
    </location>
</feature>
<keyword evidence="4" id="KW-1185">Reference proteome</keyword>
<feature type="transmembrane region" description="Helical" evidence="2">
    <location>
        <begin position="41"/>
        <end position="65"/>
    </location>
</feature>
<evidence type="ECO:0000256" key="2">
    <source>
        <dbReference type="SAM" id="Phobius"/>
    </source>
</evidence>